<keyword evidence="2" id="KW-0378">Hydrolase</keyword>
<feature type="domain" description="SCP" evidence="1">
    <location>
        <begin position="29"/>
        <end position="191"/>
    </location>
</feature>
<evidence type="ECO:0000313" key="2">
    <source>
        <dbReference type="EMBL" id="KZL49743.1"/>
    </source>
</evidence>
<accession>A0A161UUU9</accession>
<dbReference type="PANTHER" id="PTHR31157:SF1">
    <property type="entry name" value="SCP DOMAIN-CONTAINING PROTEIN"/>
    <property type="match status" value="1"/>
</dbReference>
<dbReference type="Pfam" id="PF00188">
    <property type="entry name" value="CAP"/>
    <property type="match status" value="1"/>
</dbReference>
<dbReference type="CDD" id="cd05379">
    <property type="entry name" value="CAP_bacterial"/>
    <property type="match status" value="1"/>
</dbReference>
<sequence>MELLPTGIENVTHENILSQLEKEVLAEMNKVRIYPAAYLPILEDWKRQFQGTQVRISDHVYLQTQEGVKAVDEAIAFLKSADPVVALSISVGMSLGARDHVKDQGAKGMTGHNGSDGSSPFTRINRYGTWQITAGENISYGSSTAENIIMQLIVDDGVPSRGHRHNIFNPAFKVTGVAFGIHSKYRQMCVITYAGGYTEN</sequence>
<dbReference type="InterPro" id="IPR035940">
    <property type="entry name" value="CAP_sf"/>
</dbReference>
<dbReference type="Proteomes" id="UP000076555">
    <property type="component" value="Unassembled WGS sequence"/>
</dbReference>
<dbReference type="SUPFAM" id="SSF55797">
    <property type="entry name" value="PR-1-like"/>
    <property type="match status" value="1"/>
</dbReference>
<dbReference type="GO" id="GO:0008233">
    <property type="term" value="F:peptidase activity"/>
    <property type="evidence" value="ECO:0007669"/>
    <property type="project" value="UniProtKB-KW"/>
</dbReference>
<evidence type="ECO:0000259" key="1">
    <source>
        <dbReference type="Pfam" id="PF00188"/>
    </source>
</evidence>
<evidence type="ECO:0000313" key="3">
    <source>
        <dbReference type="Proteomes" id="UP000076555"/>
    </source>
</evidence>
<dbReference type="Gene3D" id="3.40.33.10">
    <property type="entry name" value="CAP"/>
    <property type="match status" value="1"/>
</dbReference>
<comment type="caution">
    <text evidence="2">The sequence shown here is derived from an EMBL/GenBank/DDBJ whole genome shotgun (WGS) entry which is preliminary data.</text>
</comment>
<protein>
    <submittedName>
        <fullName evidence="2">Serine protease</fullName>
    </submittedName>
</protein>
<dbReference type="EMBL" id="LWAJ01000134">
    <property type="protein sequence ID" value="KZL49743.1"/>
    <property type="molecule type" value="Genomic_DNA"/>
</dbReference>
<proteinExistence type="predicted"/>
<dbReference type="InterPro" id="IPR014044">
    <property type="entry name" value="CAP_dom"/>
</dbReference>
<dbReference type="PANTHER" id="PTHR31157">
    <property type="entry name" value="SCP DOMAIN-CONTAINING PROTEIN"/>
    <property type="match status" value="1"/>
</dbReference>
<keyword evidence="2" id="KW-0645">Protease</keyword>
<gene>
    <name evidence="2" type="ORF">A2T98_11145</name>
</gene>
<name>A0A161UUU9_NODSP</name>
<dbReference type="OrthoDB" id="7550377at2"/>
<dbReference type="AlphaFoldDB" id="A0A161UUU9"/>
<dbReference type="RefSeq" id="WP_063872829.1">
    <property type="nucleotide sequence ID" value="NZ_CAWMRI010000134.1"/>
</dbReference>
<organism evidence="2 3">
    <name type="scientific">Nodularia spumigena CENA596</name>
    <dbReference type="NCBI Taxonomy" id="1819295"/>
    <lineage>
        <taxon>Bacteria</taxon>
        <taxon>Bacillati</taxon>
        <taxon>Cyanobacteriota</taxon>
        <taxon>Cyanophyceae</taxon>
        <taxon>Nostocales</taxon>
        <taxon>Nodulariaceae</taxon>
        <taxon>Nodularia</taxon>
    </lineage>
</organism>
<reference evidence="2 3" key="1">
    <citation type="submission" date="2016-04" db="EMBL/GenBank/DDBJ databases">
        <title>Draft Genome Assembly of the Bloom-forming Cyanobacterium Nodularia spumigena Strain CENA596 in Shrimp Production Ponds.</title>
        <authorList>
            <person name="Popin R.V."/>
            <person name="Rigonato J."/>
            <person name="Abreu V.A."/>
            <person name="Andreote A.P."/>
            <person name="Silveira S.B."/>
            <person name="Odebrecht C."/>
            <person name="Fiore M.F."/>
        </authorList>
    </citation>
    <scope>NUCLEOTIDE SEQUENCE [LARGE SCALE GENOMIC DNA]</scope>
    <source>
        <strain evidence="2 3">CENA596</strain>
    </source>
</reference>
<dbReference type="GO" id="GO:0006508">
    <property type="term" value="P:proteolysis"/>
    <property type="evidence" value="ECO:0007669"/>
    <property type="project" value="UniProtKB-KW"/>
</dbReference>